<evidence type="ECO:0000313" key="2">
    <source>
        <dbReference type="EMBL" id="KAK6758408.1"/>
    </source>
</evidence>
<proteinExistence type="predicted"/>
<evidence type="ECO:0000256" key="1">
    <source>
        <dbReference type="SAM" id="MobiDB-lite"/>
    </source>
</evidence>
<dbReference type="EMBL" id="JAVFWL010000005">
    <property type="protein sequence ID" value="KAK6758408.1"/>
    <property type="molecule type" value="Genomic_DNA"/>
</dbReference>
<feature type="compositionally biased region" description="Basic and acidic residues" evidence="1">
    <location>
        <begin position="31"/>
        <end position="46"/>
    </location>
</feature>
<reference evidence="2 3" key="1">
    <citation type="submission" date="2023-08" db="EMBL/GenBank/DDBJ databases">
        <title>A Necator americanus chromosomal reference genome.</title>
        <authorList>
            <person name="Ilik V."/>
            <person name="Petrzelkova K.J."/>
            <person name="Pardy F."/>
            <person name="Fuh T."/>
            <person name="Niatou-Singa F.S."/>
            <person name="Gouil Q."/>
            <person name="Baker L."/>
            <person name="Ritchie M.E."/>
            <person name="Jex A.R."/>
            <person name="Gazzola D."/>
            <person name="Li H."/>
            <person name="Toshio Fujiwara R."/>
            <person name="Zhan B."/>
            <person name="Aroian R.V."/>
            <person name="Pafco B."/>
            <person name="Schwarz E.M."/>
        </authorList>
    </citation>
    <scope>NUCLEOTIDE SEQUENCE [LARGE SCALE GENOMIC DNA]</scope>
    <source>
        <strain evidence="2 3">Aroian</strain>
        <tissue evidence="2">Whole animal</tissue>
    </source>
</reference>
<organism evidence="2 3">
    <name type="scientific">Necator americanus</name>
    <name type="common">Human hookworm</name>
    <dbReference type="NCBI Taxonomy" id="51031"/>
    <lineage>
        <taxon>Eukaryota</taxon>
        <taxon>Metazoa</taxon>
        <taxon>Ecdysozoa</taxon>
        <taxon>Nematoda</taxon>
        <taxon>Chromadorea</taxon>
        <taxon>Rhabditida</taxon>
        <taxon>Rhabditina</taxon>
        <taxon>Rhabditomorpha</taxon>
        <taxon>Strongyloidea</taxon>
        <taxon>Ancylostomatidae</taxon>
        <taxon>Bunostominae</taxon>
        <taxon>Necator</taxon>
    </lineage>
</organism>
<name>A0ABR1E788_NECAM</name>
<protein>
    <submittedName>
        <fullName evidence="2">Uncharacterized protein</fullName>
    </submittedName>
</protein>
<feature type="region of interest" description="Disordered" evidence="1">
    <location>
        <begin position="31"/>
        <end position="56"/>
    </location>
</feature>
<dbReference type="Proteomes" id="UP001303046">
    <property type="component" value="Unassembled WGS sequence"/>
</dbReference>
<comment type="caution">
    <text evidence="2">The sequence shown here is derived from an EMBL/GenBank/DDBJ whole genome shotgun (WGS) entry which is preliminary data.</text>
</comment>
<gene>
    <name evidence="2" type="primary">Necator_chrV.g20721</name>
    <name evidence="2" type="ORF">RB195_015928</name>
</gene>
<evidence type="ECO:0000313" key="3">
    <source>
        <dbReference type="Proteomes" id="UP001303046"/>
    </source>
</evidence>
<sequence length="103" mass="11861">MDDEVERGVTGNWLMMMMMMIGAENQINLRSTDRTNRSQRPGHQDVVDDAETPTTRRLRDRYARHRIDGLLCAGGRNKPTNVDRWGPTPARNAIVWAQLQVRD</sequence>
<keyword evidence="3" id="KW-1185">Reference proteome</keyword>
<accession>A0ABR1E788</accession>